<dbReference type="Gene3D" id="2.40.70.10">
    <property type="entry name" value="Acid Proteases"/>
    <property type="match status" value="1"/>
</dbReference>
<dbReference type="Gene3D" id="1.10.287.210">
    <property type="match status" value="1"/>
</dbReference>
<evidence type="ECO:0000313" key="9">
    <source>
        <dbReference type="EMBL" id="OWK52176.1"/>
    </source>
</evidence>
<dbReference type="Pfam" id="PF06817">
    <property type="entry name" value="RVT_thumb"/>
    <property type="match status" value="1"/>
</dbReference>
<gene>
    <name evidence="9" type="primary">ENV_0</name>
    <name evidence="9" type="ORF">RLOC_00002065</name>
</gene>
<dbReference type="Gene3D" id="3.30.70.270">
    <property type="match status" value="1"/>
</dbReference>
<keyword evidence="2" id="KW-0548">Nucleotidyltransferase</keyword>
<sequence length="614" mass="68328">MTNAMSETRKILRAFPQDPEPTITQMVEACTKATSTEATVTMAAILQEPTTAGRKQAMESKEGPREDTKWPFAAPEPPYHPGGPVAQWSILEDWQSHEDRLHLFQRTANLDPDNRWVFTSAIPITFPDEDLVRVPAGLLQPPYCDHDTTVLILGDSRHTPNELTSIPEVVCFQPGSEVVVSIMYHEPPFTLDMGFSFALLYLLDIKDYIGQDAEEDKYVFLTQTVCCQRPIIKTILSLQGRSISINLMADTGVDVAIIPRSKWPCDWELVPPCGTISGVGGALNSLHSKHLPLEYTFFIIKKPGKDKWCLLQDLRRVNNVIKDMGPLQPGLPSPSMPPCSLLGLTMENLAPLFNLLQGDCDLASPRELTPAAKGALERVADAIRSHQAHRVDRSLPITLAILVITDGSGKSQKSVITWKDLDSQKWESDIQLVEGFPQIAELAAIMRAFKKFQQPFNLVTDSAMMMAAQMTSDRLLQQKALHCIQLLAATITILLWLQAADGWIMPQPKENVWGKTKRVAASIFLQWYAAAKALGELSHLECWIIKHANASSTTLSNLLEDKQTTRHDTLQKRAAIDFLLLTHGHSCEDFEGLCCFNLSSRSTSIQANIQQTQT</sequence>
<evidence type="ECO:0000256" key="3">
    <source>
        <dbReference type="ARBA" id="ARBA00022722"/>
    </source>
</evidence>
<dbReference type="InterPro" id="IPR018061">
    <property type="entry name" value="Retropepsins"/>
</dbReference>
<organism evidence="9 10">
    <name type="scientific">Lonchura striata</name>
    <name type="common">white-rumped munia</name>
    <dbReference type="NCBI Taxonomy" id="40157"/>
    <lineage>
        <taxon>Eukaryota</taxon>
        <taxon>Metazoa</taxon>
        <taxon>Chordata</taxon>
        <taxon>Craniata</taxon>
        <taxon>Vertebrata</taxon>
        <taxon>Euteleostomi</taxon>
        <taxon>Archelosauria</taxon>
        <taxon>Archosauria</taxon>
        <taxon>Dinosauria</taxon>
        <taxon>Saurischia</taxon>
        <taxon>Theropoda</taxon>
        <taxon>Coelurosauria</taxon>
        <taxon>Aves</taxon>
        <taxon>Neognathae</taxon>
        <taxon>Neoaves</taxon>
        <taxon>Telluraves</taxon>
        <taxon>Australaves</taxon>
        <taxon>Passeriformes</taxon>
        <taxon>Passeroidea</taxon>
        <taxon>Estrildidae</taxon>
        <taxon>Estrildinae</taxon>
        <taxon>Lonchura</taxon>
    </lineage>
</organism>
<evidence type="ECO:0000256" key="5">
    <source>
        <dbReference type="ARBA" id="ARBA00022801"/>
    </source>
</evidence>
<name>A0A218UET0_9PASE</name>
<keyword evidence="6" id="KW-0695">RNA-directed DNA polymerase</keyword>
<dbReference type="InterPro" id="IPR036397">
    <property type="entry name" value="RNaseH_sf"/>
</dbReference>
<evidence type="ECO:0000256" key="7">
    <source>
        <dbReference type="SAM" id="MobiDB-lite"/>
    </source>
</evidence>
<proteinExistence type="predicted"/>
<evidence type="ECO:0000313" key="10">
    <source>
        <dbReference type="Proteomes" id="UP000197619"/>
    </source>
</evidence>
<dbReference type="GO" id="GO:0004519">
    <property type="term" value="F:endonuclease activity"/>
    <property type="evidence" value="ECO:0007669"/>
    <property type="project" value="UniProtKB-KW"/>
</dbReference>
<dbReference type="Gene3D" id="3.30.420.10">
    <property type="entry name" value="Ribonuclease H-like superfamily/Ribonuclease H"/>
    <property type="match status" value="1"/>
</dbReference>
<dbReference type="InterPro" id="IPR043128">
    <property type="entry name" value="Rev_trsase/Diguanyl_cyclase"/>
</dbReference>
<dbReference type="GO" id="GO:0003964">
    <property type="term" value="F:RNA-directed DNA polymerase activity"/>
    <property type="evidence" value="ECO:0007669"/>
    <property type="project" value="UniProtKB-KW"/>
</dbReference>
<keyword evidence="9" id="KW-0261">Viral envelope protein</keyword>
<dbReference type="SUPFAM" id="SSF56672">
    <property type="entry name" value="DNA/RNA polymerases"/>
    <property type="match status" value="1"/>
</dbReference>
<dbReference type="AlphaFoldDB" id="A0A218UET0"/>
<feature type="region of interest" description="Disordered" evidence="7">
    <location>
        <begin position="48"/>
        <end position="68"/>
    </location>
</feature>
<keyword evidence="1" id="KW-0808">Transferase</keyword>
<protein>
    <submittedName>
        <fullName evidence="9">Envelope glycoprotein</fullName>
    </submittedName>
</protein>
<evidence type="ECO:0000256" key="1">
    <source>
        <dbReference type="ARBA" id="ARBA00022679"/>
    </source>
</evidence>
<evidence type="ECO:0000256" key="2">
    <source>
        <dbReference type="ARBA" id="ARBA00022695"/>
    </source>
</evidence>
<dbReference type="PANTHER" id="PTHR41694:SF3">
    <property type="entry name" value="RNA-DIRECTED DNA POLYMERASE-RELATED"/>
    <property type="match status" value="1"/>
</dbReference>
<feature type="compositionally biased region" description="Basic and acidic residues" evidence="7">
    <location>
        <begin position="56"/>
        <end position="68"/>
    </location>
</feature>
<dbReference type="InterPro" id="IPR021109">
    <property type="entry name" value="Peptidase_aspartic_dom_sf"/>
</dbReference>
<dbReference type="Proteomes" id="UP000197619">
    <property type="component" value="Unassembled WGS sequence"/>
</dbReference>
<accession>A0A218UET0</accession>
<feature type="domain" description="Peptidase A2" evidence="8">
    <location>
        <begin position="245"/>
        <end position="284"/>
    </location>
</feature>
<dbReference type="SUPFAM" id="SSF58069">
    <property type="entry name" value="Virus ectodomain"/>
    <property type="match status" value="1"/>
</dbReference>
<dbReference type="PANTHER" id="PTHR41694">
    <property type="entry name" value="ENDOGENOUS RETROVIRUS GROUP K MEMBER POL PROTEIN"/>
    <property type="match status" value="1"/>
</dbReference>
<dbReference type="InterPro" id="IPR001995">
    <property type="entry name" value="Peptidase_A2_cat"/>
</dbReference>
<dbReference type="InterPro" id="IPR043502">
    <property type="entry name" value="DNA/RNA_pol_sf"/>
</dbReference>
<dbReference type="SUPFAM" id="SSF50630">
    <property type="entry name" value="Acid proteases"/>
    <property type="match status" value="1"/>
</dbReference>
<comment type="caution">
    <text evidence="9">The sequence shown here is derived from an EMBL/GenBank/DDBJ whole genome shotgun (WGS) entry which is preliminary data.</text>
</comment>
<keyword evidence="4" id="KW-0255">Endonuclease</keyword>
<keyword evidence="5" id="KW-0378">Hydrolase</keyword>
<dbReference type="GO" id="GO:0006508">
    <property type="term" value="P:proteolysis"/>
    <property type="evidence" value="ECO:0007669"/>
    <property type="project" value="InterPro"/>
</dbReference>
<dbReference type="PROSITE" id="PS50175">
    <property type="entry name" value="ASP_PROT_RETROV"/>
    <property type="match status" value="1"/>
</dbReference>
<evidence type="ECO:0000256" key="6">
    <source>
        <dbReference type="ARBA" id="ARBA00022918"/>
    </source>
</evidence>
<dbReference type="GO" id="GO:0004190">
    <property type="term" value="F:aspartic-type endopeptidase activity"/>
    <property type="evidence" value="ECO:0007669"/>
    <property type="project" value="InterPro"/>
</dbReference>
<reference evidence="9 10" key="1">
    <citation type="submission" date="2017-05" db="EMBL/GenBank/DDBJ databases">
        <title>Genome of assembly of the Bengalese finch, Lonchura striata domestica.</title>
        <authorList>
            <person name="Colquitt B.M."/>
            <person name="Brainard M.S."/>
        </authorList>
    </citation>
    <scope>NUCLEOTIDE SEQUENCE [LARGE SCALE GENOMIC DNA]</scope>
    <source>
        <strain evidence="9">White83orange57</strain>
    </source>
</reference>
<keyword evidence="9" id="KW-0946">Virion</keyword>
<dbReference type="GO" id="GO:0035613">
    <property type="term" value="F:RNA stem-loop binding"/>
    <property type="evidence" value="ECO:0007669"/>
    <property type="project" value="TreeGrafter"/>
</dbReference>
<keyword evidence="3" id="KW-0540">Nuclease</keyword>
<evidence type="ECO:0000256" key="4">
    <source>
        <dbReference type="ARBA" id="ARBA00022759"/>
    </source>
</evidence>
<dbReference type="EMBL" id="MUZQ01000367">
    <property type="protein sequence ID" value="OWK52176.1"/>
    <property type="molecule type" value="Genomic_DNA"/>
</dbReference>
<dbReference type="Pfam" id="PF00077">
    <property type="entry name" value="RVP"/>
    <property type="match status" value="1"/>
</dbReference>
<evidence type="ECO:0000259" key="8">
    <source>
        <dbReference type="PROSITE" id="PS50175"/>
    </source>
</evidence>
<keyword evidence="10" id="KW-1185">Reference proteome</keyword>
<dbReference type="InterPro" id="IPR010661">
    <property type="entry name" value="RVT_thumb"/>
</dbReference>